<dbReference type="InterPro" id="IPR015424">
    <property type="entry name" value="PyrdxlP-dep_Trfase"/>
</dbReference>
<keyword evidence="4 7" id="KW-0808">Transferase</keyword>
<dbReference type="SMR" id="A0A2G5BI71"/>
<evidence type="ECO:0000256" key="1">
    <source>
        <dbReference type="ARBA" id="ARBA00001933"/>
    </source>
</evidence>
<evidence type="ECO:0000256" key="4">
    <source>
        <dbReference type="ARBA" id="ARBA00022679"/>
    </source>
</evidence>
<dbReference type="CDD" id="cd00609">
    <property type="entry name" value="AAT_like"/>
    <property type="match status" value="1"/>
</dbReference>
<dbReference type="InterPro" id="IPR015421">
    <property type="entry name" value="PyrdxlP-dep_Trfase_major"/>
</dbReference>
<keyword evidence="3" id="KW-0032">Aminotransferase</keyword>
<dbReference type="PANTHER" id="PTHR42790:SF19">
    <property type="entry name" value="KYNURENINE_ALPHA-AMINOADIPATE AMINOTRANSFERASE, MITOCHONDRIAL"/>
    <property type="match status" value="1"/>
</dbReference>
<dbReference type="EMBL" id="KZ303489">
    <property type="protein sequence ID" value="PIA18695.1"/>
    <property type="molecule type" value="Genomic_DNA"/>
</dbReference>
<keyword evidence="8" id="KW-1185">Reference proteome</keyword>
<organism evidence="7 8">
    <name type="scientific">Coemansia reversa (strain ATCC 12441 / NRRL 1564)</name>
    <dbReference type="NCBI Taxonomy" id="763665"/>
    <lineage>
        <taxon>Eukaryota</taxon>
        <taxon>Fungi</taxon>
        <taxon>Fungi incertae sedis</taxon>
        <taxon>Zoopagomycota</taxon>
        <taxon>Kickxellomycotina</taxon>
        <taxon>Kickxellomycetes</taxon>
        <taxon>Kickxellales</taxon>
        <taxon>Kickxellaceae</taxon>
        <taxon>Coemansia</taxon>
    </lineage>
</organism>
<evidence type="ECO:0000313" key="7">
    <source>
        <dbReference type="EMBL" id="PIA18695.1"/>
    </source>
</evidence>
<dbReference type="GO" id="GO:1901605">
    <property type="term" value="P:alpha-amino acid metabolic process"/>
    <property type="evidence" value="ECO:0007669"/>
    <property type="project" value="TreeGrafter"/>
</dbReference>
<dbReference type="GO" id="GO:0008483">
    <property type="term" value="F:transaminase activity"/>
    <property type="evidence" value="ECO:0007669"/>
    <property type="project" value="UniProtKB-KW"/>
</dbReference>
<accession>A0A2G5BI71</accession>
<dbReference type="OrthoDB" id="691673at2759"/>
<name>A0A2G5BI71_COERN</name>
<gene>
    <name evidence="7" type="ORF">COEREDRAFT_100856</name>
</gene>
<evidence type="ECO:0000259" key="6">
    <source>
        <dbReference type="Pfam" id="PF00155"/>
    </source>
</evidence>
<dbReference type="Gene3D" id="3.40.640.10">
    <property type="entry name" value="Type I PLP-dependent aspartate aminotransferase-like (Major domain)"/>
    <property type="match status" value="1"/>
</dbReference>
<dbReference type="STRING" id="763665.A0A2G5BI71"/>
<dbReference type="Pfam" id="PF00155">
    <property type="entry name" value="Aminotran_1_2"/>
    <property type="match status" value="1"/>
</dbReference>
<dbReference type="AlphaFoldDB" id="A0A2G5BI71"/>
<dbReference type="PANTHER" id="PTHR42790">
    <property type="entry name" value="AMINOTRANSFERASE"/>
    <property type="match status" value="1"/>
</dbReference>
<sequence length="469" mass="52094">MAATQHSKDLSRFFTEATLQRESSPLKALTKYMVADPTLVSLGAGLPHPSTFPFAQIGARVAQPGTSVENTQTEKLNVSVMANGSETVEGLAKFLQYGNGRGVASYANFVREHTKRVHKPRYEDWDVVVSQGNTDAFVKALMLFCERGDTLIVDEWTYPAIMSTVGPMGIKLAAVTMDGGGMMPEALDQVCAAWTGPYNKARVAYMVPTAQNPTGSTMTAERRRAIYSIAQKHNLVIIEDDPYYYLQFGEYIAQKDGDAVERCMELPGISRLVPSLLSMDTDGRVIRLDSFSKVLAPGLRCGWVTAPRYITDKIQFHNETSIQQPAGVSQAIVSKLMNEQWGHEGWEQHLVQTQREYAKRRDRFVDLCNKHLKGMVDFTVPEGGMFVWFRVQLNEEMQGRADAMEEVFNAMVAAHVLLVPGHFFSPQGYAKASNSPYLRAAFSYASVDELEVAVCRFAQALAPFTARVD</sequence>
<protein>
    <submittedName>
        <fullName evidence="7">PLP-dependent transferase</fullName>
    </submittedName>
</protein>
<dbReference type="InterPro" id="IPR050859">
    <property type="entry name" value="Class-I_PLP-dep_aminotransf"/>
</dbReference>
<keyword evidence="5" id="KW-0663">Pyridoxal phosphate</keyword>
<reference evidence="7 8" key="1">
    <citation type="journal article" date="2015" name="Genome Biol. Evol.">
        <title>Phylogenomic analyses indicate that early fungi evolved digesting cell walls of algal ancestors of land plants.</title>
        <authorList>
            <person name="Chang Y."/>
            <person name="Wang S."/>
            <person name="Sekimoto S."/>
            <person name="Aerts A.L."/>
            <person name="Choi C."/>
            <person name="Clum A."/>
            <person name="LaButti K.M."/>
            <person name="Lindquist E.A."/>
            <person name="Yee Ngan C."/>
            <person name="Ohm R.A."/>
            <person name="Salamov A.A."/>
            <person name="Grigoriev I.V."/>
            <person name="Spatafora J.W."/>
            <person name="Berbee M.L."/>
        </authorList>
    </citation>
    <scope>NUCLEOTIDE SEQUENCE [LARGE SCALE GENOMIC DNA]</scope>
    <source>
        <strain evidence="7 8">NRRL 1564</strain>
    </source>
</reference>
<evidence type="ECO:0000256" key="3">
    <source>
        <dbReference type="ARBA" id="ARBA00022576"/>
    </source>
</evidence>
<comment type="similarity">
    <text evidence="2">Belongs to the class-I pyridoxal-phosphate-dependent aminotransferase family.</text>
</comment>
<dbReference type="InterPro" id="IPR004839">
    <property type="entry name" value="Aminotransferase_I/II_large"/>
</dbReference>
<feature type="domain" description="Aminotransferase class I/classII large" evidence="6">
    <location>
        <begin position="94"/>
        <end position="439"/>
    </location>
</feature>
<evidence type="ECO:0000256" key="2">
    <source>
        <dbReference type="ARBA" id="ARBA00007441"/>
    </source>
</evidence>
<evidence type="ECO:0000256" key="5">
    <source>
        <dbReference type="ARBA" id="ARBA00022898"/>
    </source>
</evidence>
<dbReference type="Proteomes" id="UP000242474">
    <property type="component" value="Unassembled WGS sequence"/>
</dbReference>
<dbReference type="GO" id="GO:0030170">
    <property type="term" value="F:pyridoxal phosphate binding"/>
    <property type="evidence" value="ECO:0007669"/>
    <property type="project" value="InterPro"/>
</dbReference>
<proteinExistence type="inferred from homology"/>
<dbReference type="SUPFAM" id="SSF53383">
    <property type="entry name" value="PLP-dependent transferases"/>
    <property type="match status" value="1"/>
</dbReference>
<evidence type="ECO:0000313" key="8">
    <source>
        <dbReference type="Proteomes" id="UP000242474"/>
    </source>
</evidence>
<comment type="cofactor">
    <cofactor evidence="1">
        <name>pyridoxal 5'-phosphate</name>
        <dbReference type="ChEBI" id="CHEBI:597326"/>
    </cofactor>
</comment>